<dbReference type="Pfam" id="PF25183">
    <property type="entry name" value="OMP_b-brl_4"/>
    <property type="match status" value="1"/>
</dbReference>
<dbReference type="PANTHER" id="PTHR30069">
    <property type="entry name" value="TONB-DEPENDENT OUTER MEMBRANE RECEPTOR"/>
    <property type="match status" value="1"/>
</dbReference>
<dbReference type="KEGG" id="sus:Acid_0105"/>
<evidence type="ECO:0000256" key="5">
    <source>
        <dbReference type="ARBA" id="ARBA00023136"/>
    </source>
</evidence>
<dbReference type="GO" id="GO:0009279">
    <property type="term" value="C:cell outer membrane"/>
    <property type="evidence" value="ECO:0007669"/>
    <property type="project" value="UniProtKB-SubCell"/>
</dbReference>
<dbReference type="Gene3D" id="2.60.40.1120">
    <property type="entry name" value="Carboxypeptidase-like, regulatory domain"/>
    <property type="match status" value="1"/>
</dbReference>
<dbReference type="OrthoDB" id="97893at2"/>
<dbReference type="EMBL" id="CP000473">
    <property type="protein sequence ID" value="ABJ81120.1"/>
    <property type="molecule type" value="Genomic_DNA"/>
</dbReference>
<dbReference type="STRING" id="234267.Acid_0105"/>
<dbReference type="Gene3D" id="2.40.170.20">
    <property type="entry name" value="TonB-dependent receptor, beta-barrel domain"/>
    <property type="match status" value="1"/>
</dbReference>
<keyword evidence="2" id="KW-0813">Transport</keyword>
<keyword evidence="5" id="KW-0472">Membrane</keyword>
<keyword evidence="3" id="KW-1134">Transmembrane beta strand</keyword>
<evidence type="ECO:0000256" key="3">
    <source>
        <dbReference type="ARBA" id="ARBA00022452"/>
    </source>
</evidence>
<dbReference type="SUPFAM" id="SSF49464">
    <property type="entry name" value="Carboxypeptidase regulatory domain-like"/>
    <property type="match status" value="1"/>
</dbReference>
<gene>
    <name evidence="9" type="ordered locus">Acid_0105</name>
</gene>
<dbReference type="InterPro" id="IPR057601">
    <property type="entry name" value="Oar-like_b-barrel"/>
</dbReference>
<sequence precursor="true">MRGLRSICAVFLLCALCAGIAFSQAVNGTIVGSVTDASGAAVANAKVTLTETNTKISRTALSNETGTWGFPNLQPGTYEVAIEMTGFKKDVRSGVILEANTSPRVDSKLEPGALNQTIEIVANTAVLQTERADTGRSIDAVTIEELPLGVNRNFQSLLDLVPGTSVETFQHSQFFNASSSLQTNVNGMPRQGNNYQIEGIDNNERTGLLQILITPAEAIQSVSISTTNHDPELGRGTGAVTNVIIKSGTNKFHGSANEFLQNSAMDARSFFNPTVGHLAYNYFGGNIGGPIKKNKLFFFANYLRTLDHEANTNQTNVPSNEFRKGDLSGDPGHIVYDPLTGSQDGSGQNRTAFPGNIIPTNRINPVSLKLLAFMPPTNEPVVATSQTNDYFALLPARKHNNQIDSKIDWTLSDKDRISGRFSFARPVIFQAPIFGDAGGPAQSAFAGTGTQKTYSTGINYNRVVTPTLLTEVRLGVAHYHNEAFPSDYGKDDSTAIGIPGVNLGPFTSGMVGISVGGYSSPMFGYSASLPWDRAEANIDIVNSWTKIAKNHQIKWGIDLRRVRDDLLQDQTFSPRGVYTFGTQQTAKQTCTVVPVSGPPSGCTGSSQGLANDMASFLLDVPNQVARDVNTYFPALRQTQVFAYVADNWQVSPKFTVNLGVRWEYYGPPTPHFAGGFSNYNPSNNTLEIAGVGSNPMNLGLKPDYKYFAPRLGIAYRLSSKTVVRSGFGISYTPFPDNTWMYNFPVRSNNSYVSPKGTDNYAPAVLPNGQDPTFQNGFPAPAPVFVPSNGIITNPDPSTAQFYIPTDYKNGYIETWNLAIQQQLPFALSLDVAYVGGHGVRIASAVNLNAGQVIGAGSAGQPFFAKYGTTASITQDFQGFSSTYNSLQVKFDRRFVNGFRLTTAFTWQKAMSTQTGDDGGLYFYAGQGLDRNYARADFDRTLNFVQSYIWELPFGKGKHFAHGGGIAGKVIGGWQVSGVMSYRTGGPLSFTGSNSLNLGSGGNTTLDQIAPVHILGGINTGNPWFDTASFARSATNVQGTTGRNIWSGPSLFSLNAGLSRWISFNEGKEKLQLRFETLNTLNHAQFSNPNTGFGSNFGFITGTLSSGTGVNGTGGGRVVQLGAKITF</sequence>
<protein>
    <submittedName>
        <fullName evidence="9">TonB-dependent receptor, plug</fullName>
    </submittedName>
</protein>
<dbReference type="PANTHER" id="PTHR30069:SF46">
    <property type="entry name" value="OAR PROTEIN"/>
    <property type="match status" value="1"/>
</dbReference>
<keyword evidence="7" id="KW-0732">Signal</keyword>
<organism evidence="9">
    <name type="scientific">Solibacter usitatus (strain Ellin6076)</name>
    <dbReference type="NCBI Taxonomy" id="234267"/>
    <lineage>
        <taxon>Bacteria</taxon>
        <taxon>Pseudomonadati</taxon>
        <taxon>Acidobacteriota</taxon>
        <taxon>Terriglobia</taxon>
        <taxon>Bryobacterales</taxon>
        <taxon>Solibacteraceae</taxon>
        <taxon>Candidatus Solibacter</taxon>
    </lineage>
</organism>
<dbReference type="InterPro" id="IPR008969">
    <property type="entry name" value="CarboxyPept-like_regulatory"/>
</dbReference>
<dbReference type="Pfam" id="PF13620">
    <property type="entry name" value="CarboxypepD_reg"/>
    <property type="match status" value="1"/>
</dbReference>
<feature type="signal peptide" evidence="7">
    <location>
        <begin position="1"/>
        <end position="23"/>
    </location>
</feature>
<dbReference type="GO" id="GO:0044718">
    <property type="term" value="P:siderophore transmembrane transport"/>
    <property type="evidence" value="ECO:0007669"/>
    <property type="project" value="TreeGrafter"/>
</dbReference>
<dbReference type="InParanoid" id="Q02CU6"/>
<dbReference type="AlphaFoldDB" id="Q02CU6"/>
<dbReference type="GO" id="GO:0015344">
    <property type="term" value="F:siderophore uptake transmembrane transporter activity"/>
    <property type="evidence" value="ECO:0007669"/>
    <property type="project" value="TreeGrafter"/>
</dbReference>
<reference evidence="9" key="1">
    <citation type="submission" date="2006-10" db="EMBL/GenBank/DDBJ databases">
        <title>Complete sequence of Solibacter usitatus Ellin6076.</title>
        <authorList>
            <consortium name="US DOE Joint Genome Institute"/>
            <person name="Copeland A."/>
            <person name="Lucas S."/>
            <person name="Lapidus A."/>
            <person name="Barry K."/>
            <person name="Detter J.C."/>
            <person name="Glavina del Rio T."/>
            <person name="Hammon N."/>
            <person name="Israni S."/>
            <person name="Dalin E."/>
            <person name="Tice H."/>
            <person name="Pitluck S."/>
            <person name="Thompson L.S."/>
            <person name="Brettin T."/>
            <person name="Bruce D."/>
            <person name="Han C."/>
            <person name="Tapia R."/>
            <person name="Gilna P."/>
            <person name="Schmutz J."/>
            <person name="Larimer F."/>
            <person name="Land M."/>
            <person name="Hauser L."/>
            <person name="Kyrpides N."/>
            <person name="Mikhailova N."/>
            <person name="Janssen P.H."/>
            <person name="Kuske C.R."/>
            <person name="Richardson P."/>
        </authorList>
    </citation>
    <scope>NUCLEOTIDE SEQUENCE</scope>
    <source>
        <strain evidence="9">Ellin6076</strain>
    </source>
</reference>
<dbReference type="HOGENOM" id="CLU_006298_0_0_0"/>
<dbReference type="InterPro" id="IPR036942">
    <property type="entry name" value="Beta-barrel_TonB_sf"/>
</dbReference>
<dbReference type="InterPro" id="IPR039426">
    <property type="entry name" value="TonB-dep_rcpt-like"/>
</dbReference>
<keyword evidence="6" id="KW-0998">Cell outer membrane</keyword>
<evidence type="ECO:0000256" key="2">
    <source>
        <dbReference type="ARBA" id="ARBA00022448"/>
    </source>
</evidence>
<evidence type="ECO:0000256" key="6">
    <source>
        <dbReference type="ARBA" id="ARBA00023237"/>
    </source>
</evidence>
<keyword evidence="4" id="KW-0812">Transmembrane</keyword>
<evidence type="ECO:0000256" key="1">
    <source>
        <dbReference type="ARBA" id="ARBA00004571"/>
    </source>
</evidence>
<feature type="chain" id="PRO_5004163469" evidence="7">
    <location>
        <begin position="24"/>
        <end position="1126"/>
    </location>
</feature>
<comment type="subcellular location">
    <subcellularLocation>
        <location evidence="1">Cell outer membrane</location>
        <topology evidence="1">Multi-pass membrane protein</topology>
    </subcellularLocation>
</comment>
<dbReference type="SUPFAM" id="SSF56935">
    <property type="entry name" value="Porins"/>
    <property type="match status" value="1"/>
</dbReference>
<evidence type="ECO:0000313" key="9">
    <source>
        <dbReference type="EMBL" id="ABJ81120.1"/>
    </source>
</evidence>
<name>Q02CU6_SOLUE</name>
<keyword evidence="9" id="KW-0675">Receptor</keyword>
<dbReference type="eggNOG" id="COG1629">
    <property type="taxonomic scope" value="Bacteria"/>
</dbReference>
<evidence type="ECO:0000256" key="7">
    <source>
        <dbReference type="SAM" id="SignalP"/>
    </source>
</evidence>
<proteinExistence type="predicted"/>
<evidence type="ECO:0000256" key="4">
    <source>
        <dbReference type="ARBA" id="ARBA00022692"/>
    </source>
</evidence>
<evidence type="ECO:0000259" key="8">
    <source>
        <dbReference type="Pfam" id="PF25183"/>
    </source>
</evidence>
<feature type="domain" description="TonB-dependent transporter Oar-like beta-barrel" evidence="8">
    <location>
        <begin position="244"/>
        <end position="1119"/>
    </location>
</feature>
<accession>Q02CU6</accession>